<dbReference type="Proteomes" id="UP000078340">
    <property type="component" value="Unassembled WGS sequence"/>
</dbReference>
<protein>
    <submittedName>
        <fullName evidence="1">Uncharacterized protein</fullName>
    </submittedName>
</protein>
<evidence type="ECO:0000313" key="2">
    <source>
        <dbReference type="Proteomes" id="UP000078340"/>
    </source>
</evidence>
<reference evidence="1 2" key="1">
    <citation type="submission" date="2016-02" db="EMBL/GenBank/DDBJ databases">
        <title>Biosynthesis of antibiotic leucinostatins and their inhibition on Phytophthora in bio-control Purpureocillium lilacinum.</title>
        <authorList>
            <person name="Wang G."/>
            <person name="Liu Z."/>
            <person name="Lin R."/>
            <person name="Li E."/>
            <person name="Mao Z."/>
            <person name="Ling J."/>
            <person name="Yin W."/>
            <person name="Xie B."/>
        </authorList>
    </citation>
    <scope>NUCLEOTIDE SEQUENCE [LARGE SCALE GENOMIC DNA]</scope>
    <source>
        <strain evidence="1">PLFJ-1</strain>
    </source>
</reference>
<dbReference type="EMBL" id="LSBI01000007">
    <property type="protein sequence ID" value="OAQ85295.1"/>
    <property type="molecule type" value="Genomic_DNA"/>
</dbReference>
<dbReference type="AlphaFoldDB" id="A0A179H565"/>
<gene>
    <name evidence="1" type="ORF">VFPFJ_07684</name>
</gene>
<name>A0A179H565_PURLI</name>
<evidence type="ECO:0000313" key="1">
    <source>
        <dbReference type="EMBL" id="OAQ85295.1"/>
    </source>
</evidence>
<accession>A0A179H565</accession>
<proteinExistence type="predicted"/>
<sequence>MQGVSGAVSAHPTALPWSCWPSRNGCARQLSSDSRGQLAMDLWLRLSIRPSATEQICMCCDAATGVPPSLQDIPGRSCESAALLDARTGSAGFCPGRGTRVCVKHGTWGLSDAVLHAQVRSTRRARNRRSGSVGGRQWRGSVSTLRGGRRGRWVVCACVFVHRGSFLCLCGIWSIAVAEEGTKVTLPYVVPPSPRCNGRYIPTLVGTVQYLGSTRGNQVTCYPSPQPSSTFEAGALARRLFRKVESNFTARPRPALHSCIFMAQARGDDGRACLTDHPALHTFSPSH</sequence>
<organism evidence="1 2">
    <name type="scientific">Purpureocillium lilacinum</name>
    <name type="common">Paecilomyces lilacinus</name>
    <dbReference type="NCBI Taxonomy" id="33203"/>
    <lineage>
        <taxon>Eukaryota</taxon>
        <taxon>Fungi</taxon>
        <taxon>Dikarya</taxon>
        <taxon>Ascomycota</taxon>
        <taxon>Pezizomycotina</taxon>
        <taxon>Sordariomycetes</taxon>
        <taxon>Hypocreomycetidae</taxon>
        <taxon>Hypocreales</taxon>
        <taxon>Ophiocordycipitaceae</taxon>
        <taxon>Purpureocillium</taxon>
    </lineage>
</organism>
<comment type="caution">
    <text evidence="1">The sequence shown here is derived from an EMBL/GenBank/DDBJ whole genome shotgun (WGS) entry which is preliminary data.</text>
</comment>